<feature type="compositionally biased region" description="Acidic residues" evidence="1">
    <location>
        <begin position="10"/>
        <end position="20"/>
    </location>
</feature>
<evidence type="ECO:0000256" key="1">
    <source>
        <dbReference type="SAM" id="MobiDB-lite"/>
    </source>
</evidence>
<proteinExistence type="predicted"/>
<dbReference type="STRING" id="60169.A0A1V6NTI0"/>
<name>A0A1V6NTI0_PENPO</name>
<protein>
    <submittedName>
        <fullName evidence="2">Uncharacterized protein</fullName>
    </submittedName>
</protein>
<accession>A0A1V6NTI0</accession>
<organism evidence="2 3">
    <name type="scientific">Penicillium polonicum</name>
    <dbReference type="NCBI Taxonomy" id="60169"/>
    <lineage>
        <taxon>Eukaryota</taxon>
        <taxon>Fungi</taxon>
        <taxon>Dikarya</taxon>
        <taxon>Ascomycota</taxon>
        <taxon>Pezizomycotina</taxon>
        <taxon>Eurotiomycetes</taxon>
        <taxon>Eurotiomycetidae</taxon>
        <taxon>Eurotiales</taxon>
        <taxon>Aspergillaceae</taxon>
        <taxon>Penicillium</taxon>
    </lineage>
</organism>
<dbReference type="Proteomes" id="UP000191408">
    <property type="component" value="Unassembled WGS sequence"/>
</dbReference>
<evidence type="ECO:0000313" key="2">
    <source>
        <dbReference type="EMBL" id="OQD68038.1"/>
    </source>
</evidence>
<dbReference type="AlphaFoldDB" id="A0A1V6NTI0"/>
<evidence type="ECO:0000313" key="3">
    <source>
        <dbReference type="Proteomes" id="UP000191408"/>
    </source>
</evidence>
<feature type="region of interest" description="Disordered" evidence="1">
    <location>
        <begin position="1"/>
        <end position="34"/>
    </location>
</feature>
<reference evidence="3" key="1">
    <citation type="journal article" date="2017" name="Nat. Microbiol.">
        <title>Global analysis of biosynthetic gene clusters reveals vast potential of secondary metabolite production in Penicillium species.</title>
        <authorList>
            <person name="Nielsen J.C."/>
            <person name="Grijseels S."/>
            <person name="Prigent S."/>
            <person name="Ji B."/>
            <person name="Dainat J."/>
            <person name="Nielsen K.F."/>
            <person name="Frisvad J.C."/>
            <person name="Workman M."/>
            <person name="Nielsen J."/>
        </authorList>
    </citation>
    <scope>NUCLEOTIDE SEQUENCE [LARGE SCALE GENOMIC DNA]</scope>
    <source>
        <strain evidence="3">IBT 4502</strain>
    </source>
</reference>
<dbReference type="EMBL" id="MDYM01000003">
    <property type="protein sequence ID" value="OQD68038.1"/>
    <property type="molecule type" value="Genomic_DNA"/>
</dbReference>
<dbReference type="OrthoDB" id="2104739at2759"/>
<gene>
    <name evidence="2" type="ORF">PENPOL_c003G01067</name>
</gene>
<sequence>MWGWELNSDVGEESKEEFEDPGDKCVPIGYDDTDAEDMDFREEDEDIRGMIHPADCQQLSTDTADSLTSSGKDARVKIQAYENQSLRDETLLKSGLNAFLTWEPEAGSDVIETSSDRELYDIFRTFLPDLLHRVMKSRSKAPSVIESPQPKRQEYVDTVAPTLDQPQRQPTRKELAWFLQDAAPRFRIRRVKISDPVSFVSEEMTSEKGRKMRNDQLMMRACGQWVRQNARKQKEKDEEAFTRMMEWKKFAASVQPDAQTRLVELISVKIAREISATKYTDAGKEISLADNHTTSLANSPLP</sequence>
<keyword evidence="3" id="KW-1185">Reference proteome</keyword>
<comment type="caution">
    <text evidence="2">The sequence shown here is derived from an EMBL/GenBank/DDBJ whole genome shotgun (WGS) entry which is preliminary data.</text>
</comment>